<accession>A0A6H5FT08</accession>
<gene>
    <name evidence="1" type="ORF">NTEN_LOCUS121</name>
</gene>
<dbReference type="AlphaFoldDB" id="A0A6H5FT08"/>
<dbReference type="EMBL" id="CADCXU010000194">
    <property type="protein sequence ID" value="CAA9993134.1"/>
    <property type="molecule type" value="Genomic_DNA"/>
</dbReference>
<sequence length="143" mass="16111">MVVTRGFVQTINVFVKVVCLPQDSTESLMLNLDVFVQVSEGVYDMYHKSNSLPCLRFALRPKQFKEVIAAFNPKKDEPTVNSSVGNHFGSATVYVQPFLSNVSLGNDDFVVVNQITDCFDSVEFRPVSGWSEEDDRPERRNAL</sequence>
<proteinExistence type="predicted"/>
<organism evidence="1 2">
    <name type="scientific">Nesidiocoris tenuis</name>
    <dbReference type="NCBI Taxonomy" id="355587"/>
    <lineage>
        <taxon>Eukaryota</taxon>
        <taxon>Metazoa</taxon>
        <taxon>Ecdysozoa</taxon>
        <taxon>Arthropoda</taxon>
        <taxon>Hexapoda</taxon>
        <taxon>Insecta</taxon>
        <taxon>Pterygota</taxon>
        <taxon>Neoptera</taxon>
        <taxon>Paraneoptera</taxon>
        <taxon>Hemiptera</taxon>
        <taxon>Heteroptera</taxon>
        <taxon>Panheteroptera</taxon>
        <taxon>Cimicomorpha</taxon>
        <taxon>Miridae</taxon>
        <taxon>Dicyphina</taxon>
        <taxon>Nesidiocoris</taxon>
    </lineage>
</organism>
<dbReference type="Proteomes" id="UP000479000">
    <property type="component" value="Unassembled WGS sequence"/>
</dbReference>
<reference evidence="1 2" key="1">
    <citation type="submission" date="2020-02" db="EMBL/GenBank/DDBJ databases">
        <authorList>
            <person name="Ferguson B K."/>
        </authorList>
    </citation>
    <scope>NUCLEOTIDE SEQUENCE [LARGE SCALE GENOMIC DNA]</scope>
</reference>
<protein>
    <submittedName>
        <fullName evidence="1">Uncharacterized protein</fullName>
    </submittedName>
</protein>
<name>A0A6H5FT08_9HEMI</name>
<evidence type="ECO:0000313" key="1">
    <source>
        <dbReference type="EMBL" id="CAA9993134.1"/>
    </source>
</evidence>
<evidence type="ECO:0000313" key="2">
    <source>
        <dbReference type="Proteomes" id="UP000479000"/>
    </source>
</evidence>
<keyword evidence="2" id="KW-1185">Reference proteome</keyword>